<feature type="region of interest" description="Disordered" evidence="1">
    <location>
        <begin position="1"/>
        <end position="37"/>
    </location>
</feature>
<dbReference type="PANTHER" id="PTHR34706">
    <property type="entry name" value="SLR1338 PROTEIN"/>
    <property type="match status" value="1"/>
</dbReference>
<dbReference type="Proteomes" id="UP000559256">
    <property type="component" value="Unassembled WGS sequence"/>
</dbReference>
<dbReference type="OrthoDB" id="2142040at2759"/>
<dbReference type="InterPro" id="IPR036465">
    <property type="entry name" value="vWFA_dom_sf"/>
</dbReference>
<evidence type="ECO:0000313" key="3">
    <source>
        <dbReference type="Proteomes" id="UP000559256"/>
    </source>
</evidence>
<dbReference type="Gene3D" id="3.40.50.410">
    <property type="entry name" value="von Willebrand factor, type A domain"/>
    <property type="match status" value="1"/>
</dbReference>
<keyword evidence="3" id="KW-1185">Reference proteome</keyword>
<comment type="caution">
    <text evidence="2">The sequence shown here is derived from an EMBL/GenBank/DDBJ whole genome shotgun (WGS) entry which is preliminary data.</text>
</comment>
<accession>A0A8H5GU53</accession>
<gene>
    <name evidence="2" type="ORF">D9758_004162</name>
</gene>
<name>A0A8H5GU53_9AGAR</name>
<dbReference type="AlphaFoldDB" id="A0A8H5GU53"/>
<evidence type="ECO:0000256" key="1">
    <source>
        <dbReference type="SAM" id="MobiDB-lite"/>
    </source>
</evidence>
<protein>
    <recommendedName>
        <fullName evidence="4">VWFA domain-containing protein</fullName>
    </recommendedName>
</protein>
<proteinExistence type="predicted"/>
<evidence type="ECO:0008006" key="4">
    <source>
        <dbReference type="Google" id="ProtNLM"/>
    </source>
</evidence>
<sequence>MMINKQSDFHDPGLPPPPYGKTAGGSTTTTDIKSADEKLKLHTDTVLEAPPNPNPSRRKRQSFLRGVASNLAKLSTIFTPKTPPVHVPEAPQELSPEVIRARDKALEAVLKPILNHYDLTFIVDDSGSMQNTDPGSMRSRWEEARDALMQLVDIGSKLVNNEIDICFLNHEETRKQTLRAVLLPYVCQLDEIEKKHGYQAVLRAKPVICIVITDGKPTDDCTEEVILDIAKRLEKGIGLGYFMRTSQPKSQLGIQFVQIGNDSEATKLLRKLGDDLKRDRYYEVSRDIVDTTRYWTDQSGKLTAVLDQNSIWFYQ</sequence>
<reference evidence="2 3" key="1">
    <citation type="journal article" date="2020" name="ISME J.">
        <title>Uncovering the hidden diversity of litter-decomposition mechanisms in mushroom-forming fungi.</title>
        <authorList>
            <person name="Floudas D."/>
            <person name="Bentzer J."/>
            <person name="Ahren D."/>
            <person name="Johansson T."/>
            <person name="Persson P."/>
            <person name="Tunlid A."/>
        </authorList>
    </citation>
    <scope>NUCLEOTIDE SEQUENCE [LARGE SCALE GENOMIC DNA]</scope>
    <source>
        <strain evidence="2 3">CBS 291.85</strain>
    </source>
</reference>
<dbReference type="SUPFAM" id="SSF53300">
    <property type="entry name" value="vWA-like"/>
    <property type="match status" value="1"/>
</dbReference>
<evidence type="ECO:0000313" key="2">
    <source>
        <dbReference type="EMBL" id="KAF5371283.1"/>
    </source>
</evidence>
<dbReference type="EMBL" id="JAACJM010000009">
    <property type="protein sequence ID" value="KAF5371283.1"/>
    <property type="molecule type" value="Genomic_DNA"/>
</dbReference>
<dbReference type="PANTHER" id="PTHR34706:SF1">
    <property type="entry name" value="VWFA DOMAIN-CONTAINING PROTEIN"/>
    <property type="match status" value="1"/>
</dbReference>
<organism evidence="2 3">
    <name type="scientific">Tetrapyrgos nigripes</name>
    <dbReference type="NCBI Taxonomy" id="182062"/>
    <lineage>
        <taxon>Eukaryota</taxon>
        <taxon>Fungi</taxon>
        <taxon>Dikarya</taxon>
        <taxon>Basidiomycota</taxon>
        <taxon>Agaricomycotina</taxon>
        <taxon>Agaricomycetes</taxon>
        <taxon>Agaricomycetidae</taxon>
        <taxon>Agaricales</taxon>
        <taxon>Marasmiineae</taxon>
        <taxon>Marasmiaceae</taxon>
        <taxon>Tetrapyrgos</taxon>
    </lineage>
</organism>